<proteinExistence type="predicted"/>
<evidence type="ECO:0008006" key="3">
    <source>
        <dbReference type="Google" id="ProtNLM"/>
    </source>
</evidence>
<dbReference type="Gramene" id="QL93p0100_0612:mrna">
    <property type="protein sequence ID" value="QL93p0100_0612:mrna"/>
    <property type="gene ID" value="QL93p0100_0612"/>
</dbReference>
<dbReference type="PANTHER" id="PTHR31286:SF167">
    <property type="entry name" value="OS09G0268800 PROTEIN"/>
    <property type="match status" value="1"/>
</dbReference>
<dbReference type="EnsemblPlants" id="QL93p0100_0612:mrna">
    <property type="protein sequence ID" value="QL93p0100_0612:mrna"/>
    <property type="gene ID" value="QL93p0100_0612"/>
</dbReference>
<dbReference type="AlphaFoldDB" id="A0A7N2N957"/>
<dbReference type="PANTHER" id="PTHR31286">
    <property type="entry name" value="GLYCINE-RICH CELL WALL STRUCTURAL PROTEIN 1.8-LIKE"/>
    <property type="match status" value="1"/>
</dbReference>
<sequence length="241" mass="27201">MRRALNVEAIGKTFKPLRRSWNEFKVREASDHILLFVSGLETNAKRVLATKSWSFDKHVVLFRRYDTSVPARYLRFTKVKFWVQIHGLPMRMLDPEIVIKLGETLGTVSPIEHSKEIVGGDFLRVRVEVDVSKPLCRGRGECDIWLGSKGSLSLEDQGYCAWLRALPYNPGKIPYTIVSGFGDGFGGPTIQKPISKHRVVRDAPPVQLPLDETHYPSHYGPMSVDSTQASNMEITNSGEDF</sequence>
<protein>
    <recommendedName>
        <fullName evidence="3">DUF4283 domain-containing protein</fullName>
    </recommendedName>
</protein>
<dbReference type="InterPro" id="IPR040256">
    <property type="entry name" value="At4g02000-like"/>
</dbReference>
<evidence type="ECO:0000313" key="2">
    <source>
        <dbReference type="Proteomes" id="UP000594261"/>
    </source>
</evidence>
<evidence type="ECO:0000313" key="1">
    <source>
        <dbReference type="EnsemblPlants" id="QL93p0100_0612:mrna"/>
    </source>
</evidence>
<keyword evidence="2" id="KW-1185">Reference proteome</keyword>
<dbReference type="Proteomes" id="UP000594261">
    <property type="component" value="Unassembled WGS sequence"/>
</dbReference>
<name>A0A7N2N957_QUELO</name>
<organism evidence="1 2">
    <name type="scientific">Quercus lobata</name>
    <name type="common">Valley oak</name>
    <dbReference type="NCBI Taxonomy" id="97700"/>
    <lineage>
        <taxon>Eukaryota</taxon>
        <taxon>Viridiplantae</taxon>
        <taxon>Streptophyta</taxon>
        <taxon>Embryophyta</taxon>
        <taxon>Tracheophyta</taxon>
        <taxon>Spermatophyta</taxon>
        <taxon>Magnoliopsida</taxon>
        <taxon>eudicotyledons</taxon>
        <taxon>Gunneridae</taxon>
        <taxon>Pentapetalae</taxon>
        <taxon>rosids</taxon>
        <taxon>fabids</taxon>
        <taxon>Fagales</taxon>
        <taxon>Fagaceae</taxon>
        <taxon>Quercus</taxon>
    </lineage>
</organism>
<reference evidence="1" key="1">
    <citation type="submission" date="2021-01" db="UniProtKB">
        <authorList>
            <consortium name="EnsemblPlants"/>
        </authorList>
    </citation>
    <scope>IDENTIFICATION</scope>
</reference>
<accession>A0A7N2N957</accession>
<dbReference type="InParanoid" id="A0A7N2N957"/>